<evidence type="ECO:0000256" key="10">
    <source>
        <dbReference type="ARBA" id="ARBA00022989"/>
    </source>
</evidence>
<dbReference type="GO" id="GO:0004842">
    <property type="term" value="F:ubiquitin-protein transferase activity"/>
    <property type="evidence" value="ECO:0007669"/>
    <property type="project" value="TreeGrafter"/>
</dbReference>
<evidence type="ECO:0000256" key="5">
    <source>
        <dbReference type="ARBA" id="ARBA00022692"/>
    </source>
</evidence>
<feature type="domain" description="Pex N-terminal" evidence="15">
    <location>
        <begin position="24"/>
        <end position="291"/>
    </location>
</feature>
<evidence type="ECO:0000256" key="14">
    <source>
        <dbReference type="SAM" id="MobiDB-lite"/>
    </source>
</evidence>
<organism evidence="16 17">
    <name type="scientific">Apatococcus lobatus</name>
    <dbReference type="NCBI Taxonomy" id="904363"/>
    <lineage>
        <taxon>Eukaryota</taxon>
        <taxon>Viridiplantae</taxon>
        <taxon>Chlorophyta</taxon>
        <taxon>core chlorophytes</taxon>
        <taxon>Trebouxiophyceae</taxon>
        <taxon>Chlorellales</taxon>
        <taxon>Chlorellaceae</taxon>
        <taxon>Apatococcus</taxon>
    </lineage>
</organism>
<evidence type="ECO:0000256" key="9">
    <source>
        <dbReference type="ARBA" id="ARBA00022927"/>
    </source>
</evidence>
<evidence type="ECO:0000256" key="2">
    <source>
        <dbReference type="ARBA" id="ARBA00004906"/>
    </source>
</evidence>
<feature type="region of interest" description="Disordered" evidence="14">
    <location>
        <begin position="298"/>
        <end position="317"/>
    </location>
</feature>
<keyword evidence="4" id="KW-0813">Transport</keyword>
<dbReference type="Pfam" id="PF04757">
    <property type="entry name" value="Pex2_Pex12"/>
    <property type="match status" value="1"/>
</dbReference>
<evidence type="ECO:0000256" key="11">
    <source>
        <dbReference type="ARBA" id="ARBA00023136"/>
    </source>
</evidence>
<evidence type="ECO:0000256" key="7">
    <source>
        <dbReference type="ARBA" id="ARBA00022771"/>
    </source>
</evidence>
<dbReference type="PANTHER" id="PTHR12888">
    <property type="entry name" value="PEROXISOME ASSEMBLY PROTEIN 12 PEROXIN-12"/>
    <property type="match status" value="1"/>
</dbReference>
<comment type="caution">
    <text evidence="16">The sequence shown here is derived from an EMBL/GenBank/DDBJ whole genome shotgun (WGS) entry which is preliminary data.</text>
</comment>
<dbReference type="GO" id="GO:1990429">
    <property type="term" value="C:peroxisomal importomer complex"/>
    <property type="evidence" value="ECO:0007669"/>
    <property type="project" value="TreeGrafter"/>
</dbReference>
<name>A0AAW1S6L3_9CHLO</name>
<dbReference type="PANTHER" id="PTHR12888:SF0">
    <property type="entry name" value="PEROXISOME ASSEMBLY PROTEIN 12"/>
    <property type="match status" value="1"/>
</dbReference>
<evidence type="ECO:0000256" key="12">
    <source>
        <dbReference type="ARBA" id="ARBA00023140"/>
    </source>
</evidence>
<evidence type="ECO:0000256" key="4">
    <source>
        <dbReference type="ARBA" id="ARBA00022448"/>
    </source>
</evidence>
<dbReference type="InterPro" id="IPR013083">
    <property type="entry name" value="Znf_RING/FYVE/PHD"/>
</dbReference>
<dbReference type="GO" id="GO:0006513">
    <property type="term" value="P:protein monoubiquitination"/>
    <property type="evidence" value="ECO:0007669"/>
    <property type="project" value="TreeGrafter"/>
</dbReference>
<dbReference type="EMBL" id="JALJOS010000003">
    <property type="protein sequence ID" value="KAK9841404.1"/>
    <property type="molecule type" value="Genomic_DNA"/>
</dbReference>
<keyword evidence="10" id="KW-1133">Transmembrane helix</keyword>
<dbReference type="GO" id="GO:0005778">
    <property type="term" value="C:peroxisomal membrane"/>
    <property type="evidence" value="ECO:0007669"/>
    <property type="project" value="UniProtKB-SubCell"/>
</dbReference>
<comment type="function">
    <text evidence="13">Component of a retrotranslocation channel required for peroxisome organization by mediating export of the PEX5 receptor from peroxisomes to the cytosol, thereby promoting PEX5 recycling.</text>
</comment>
<reference evidence="16 17" key="1">
    <citation type="journal article" date="2024" name="Nat. Commun.">
        <title>Phylogenomics reveals the evolutionary origins of lichenization in chlorophyte algae.</title>
        <authorList>
            <person name="Puginier C."/>
            <person name="Libourel C."/>
            <person name="Otte J."/>
            <person name="Skaloud P."/>
            <person name="Haon M."/>
            <person name="Grisel S."/>
            <person name="Petersen M."/>
            <person name="Berrin J.G."/>
            <person name="Delaux P.M."/>
            <person name="Dal Grande F."/>
            <person name="Keller J."/>
        </authorList>
    </citation>
    <scope>NUCLEOTIDE SEQUENCE [LARGE SCALE GENOMIC DNA]</scope>
    <source>
        <strain evidence="16 17">SAG 2145</strain>
    </source>
</reference>
<evidence type="ECO:0000256" key="3">
    <source>
        <dbReference type="ARBA" id="ARBA00008704"/>
    </source>
</evidence>
<evidence type="ECO:0000256" key="6">
    <source>
        <dbReference type="ARBA" id="ARBA00022723"/>
    </source>
</evidence>
<keyword evidence="7" id="KW-0863">Zinc-finger</keyword>
<dbReference type="SUPFAM" id="SSF57850">
    <property type="entry name" value="RING/U-box"/>
    <property type="match status" value="1"/>
</dbReference>
<dbReference type="Gene3D" id="3.30.40.10">
    <property type="entry name" value="Zinc/RING finger domain, C3HC4 (zinc finger)"/>
    <property type="match status" value="1"/>
</dbReference>
<sequence>MSFVSLGDGSSRPTFFELVAADKLLPSLKNAILYSLTVFVQERPSLYALLRRGDEVFAVVQLLLDRSSLSNSYATFAESLYGLRRVQQAPDSIHGSSQAALSQTLQRRTLALQVALPYLICKCNALFAHHRPQIEAPLGIMSQRNQQLAFDQPQTAGSHGSRSGTALNWLRRQALRIFLCGYPWFHAAWQGLRFGFQLLYLLDSSAFYSPELWLLGQSVTRVSGSELMDRERKKAQVRQHQLGRTHQSRPAMLQLLRRGWLRASWAVADHTRNALILSVFGFKLLEWWYTSAEGRIAQQNRAPPPPPPKPPLPAANGIDLPTDPGICPLCRRVRTNPAMLCLSGYVFCYPCLHAHLVQHEYCPVTHIPVTQDHVWRLYKGE</sequence>
<keyword evidence="9" id="KW-0653">Protein transport</keyword>
<evidence type="ECO:0000256" key="13">
    <source>
        <dbReference type="PIRNR" id="PIRNR038074"/>
    </source>
</evidence>
<comment type="similarity">
    <text evidence="3 13">Belongs to the pex2/pex10/pex12 family.</text>
</comment>
<keyword evidence="8" id="KW-0862">Zinc</keyword>
<dbReference type="Proteomes" id="UP001438707">
    <property type="component" value="Unassembled WGS sequence"/>
</dbReference>
<evidence type="ECO:0000313" key="16">
    <source>
        <dbReference type="EMBL" id="KAK9841404.1"/>
    </source>
</evidence>
<dbReference type="GO" id="GO:0016558">
    <property type="term" value="P:protein import into peroxisome matrix"/>
    <property type="evidence" value="ECO:0007669"/>
    <property type="project" value="UniProtKB-UniRule"/>
</dbReference>
<gene>
    <name evidence="16" type="ORF">WJX74_005170</name>
</gene>
<evidence type="ECO:0000259" key="15">
    <source>
        <dbReference type="Pfam" id="PF04757"/>
    </source>
</evidence>
<protein>
    <recommendedName>
        <fullName evidence="13">Peroxisome biogenesis protein 12</fullName>
    </recommendedName>
    <alternativeName>
        <fullName evidence="13">Peroxin-12</fullName>
    </alternativeName>
</protein>
<dbReference type="InterPro" id="IPR006845">
    <property type="entry name" value="Pex_N"/>
</dbReference>
<dbReference type="AlphaFoldDB" id="A0AAW1S6L3"/>
<accession>A0AAW1S6L3</accession>
<feature type="compositionally biased region" description="Pro residues" evidence="14">
    <location>
        <begin position="302"/>
        <end position="313"/>
    </location>
</feature>
<proteinExistence type="inferred from homology"/>
<keyword evidence="6" id="KW-0479">Metal-binding</keyword>
<evidence type="ECO:0000256" key="1">
    <source>
        <dbReference type="ARBA" id="ARBA00004585"/>
    </source>
</evidence>
<keyword evidence="5" id="KW-0812">Transmembrane</keyword>
<keyword evidence="12 13" id="KW-0576">Peroxisome</keyword>
<comment type="subcellular location">
    <subcellularLocation>
        <location evidence="1">Peroxisome membrane</location>
        <topology evidence="1">Multi-pass membrane protein</topology>
    </subcellularLocation>
</comment>
<keyword evidence="11 13" id="KW-0472">Membrane</keyword>
<evidence type="ECO:0000256" key="8">
    <source>
        <dbReference type="ARBA" id="ARBA00022833"/>
    </source>
</evidence>
<keyword evidence="17" id="KW-1185">Reference proteome</keyword>
<evidence type="ECO:0000313" key="17">
    <source>
        <dbReference type="Proteomes" id="UP001438707"/>
    </source>
</evidence>
<dbReference type="PIRSF" id="PIRSF038074">
    <property type="entry name" value="Peroxisome_assembly_p12"/>
    <property type="match status" value="1"/>
</dbReference>
<comment type="pathway">
    <text evidence="2">Protein modification; protein ubiquitination.</text>
</comment>
<dbReference type="InterPro" id="IPR017375">
    <property type="entry name" value="PEX12"/>
</dbReference>
<dbReference type="GO" id="GO:0008270">
    <property type="term" value="F:zinc ion binding"/>
    <property type="evidence" value="ECO:0007669"/>
    <property type="project" value="UniProtKB-KW"/>
</dbReference>
<dbReference type="CDD" id="cd16451">
    <property type="entry name" value="mRING_PEX12"/>
    <property type="match status" value="1"/>
</dbReference>